<dbReference type="PANTHER" id="PTHR23287:SF18">
    <property type="entry name" value="BLOC-2 COMPLEX MEMBER HPS5"/>
    <property type="match status" value="1"/>
</dbReference>
<dbReference type="PANTHER" id="PTHR23287">
    <property type="entry name" value="RUBY-EYE2-LIKE PROTEIN"/>
    <property type="match status" value="1"/>
</dbReference>
<comment type="caution">
    <text evidence="1">The sequence shown here is derived from an EMBL/GenBank/DDBJ whole genome shotgun (WGS) entry which is preliminary data.</text>
</comment>
<evidence type="ECO:0000313" key="1">
    <source>
        <dbReference type="EMBL" id="KAK2144689.1"/>
    </source>
</evidence>
<evidence type="ECO:0000313" key="2">
    <source>
        <dbReference type="Proteomes" id="UP001208570"/>
    </source>
</evidence>
<name>A0AAD9J169_9ANNE</name>
<gene>
    <name evidence="1" type="ORF">LSH36_737g05052</name>
</gene>
<dbReference type="EMBL" id="JAODUP010000737">
    <property type="protein sequence ID" value="KAK2144689.1"/>
    <property type="molecule type" value="Genomic_DNA"/>
</dbReference>
<sequence>MLCTDNYDMAEIATGQTHWQDSHLLVELHTTDSLLKPIHGSTRIQYTSIAVSEEFIALGSSTGAVYIFSHPDLKYISIIHGVTVSQLYIYT</sequence>
<dbReference type="GO" id="GO:0005737">
    <property type="term" value="C:cytoplasm"/>
    <property type="evidence" value="ECO:0007669"/>
    <property type="project" value="TreeGrafter"/>
</dbReference>
<dbReference type="AlphaFoldDB" id="A0AAD9J169"/>
<accession>A0AAD9J169</accession>
<keyword evidence="2" id="KW-1185">Reference proteome</keyword>
<organism evidence="1 2">
    <name type="scientific">Paralvinella palmiformis</name>
    <dbReference type="NCBI Taxonomy" id="53620"/>
    <lineage>
        <taxon>Eukaryota</taxon>
        <taxon>Metazoa</taxon>
        <taxon>Spiralia</taxon>
        <taxon>Lophotrochozoa</taxon>
        <taxon>Annelida</taxon>
        <taxon>Polychaeta</taxon>
        <taxon>Sedentaria</taxon>
        <taxon>Canalipalpata</taxon>
        <taxon>Terebellida</taxon>
        <taxon>Terebelliformia</taxon>
        <taxon>Alvinellidae</taxon>
        <taxon>Paralvinella</taxon>
    </lineage>
</organism>
<reference evidence="1" key="1">
    <citation type="journal article" date="2023" name="Mol. Biol. Evol.">
        <title>Third-Generation Sequencing Reveals the Adaptive Role of the Epigenome in Three Deep-Sea Polychaetes.</title>
        <authorList>
            <person name="Perez M."/>
            <person name="Aroh O."/>
            <person name="Sun Y."/>
            <person name="Lan Y."/>
            <person name="Juniper S.K."/>
            <person name="Young C.R."/>
            <person name="Angers B."/>
            <person name="Qian P.Y."/>
        </authorList>
    </citation>
    <scope>NUCLEOTIDE SEQUENCE</scope>
    <source>
        <strain evidence="1">P08H-3</strain>
    </source>
</reference>
<protein>
    <submittedName>
        <fullName evidence="1">Uncharacterized protein</fullName>
    </submittedName>
</protein>
<proteinExistence type="predicted"/>
<dbReference type="Proteomes" id="UP001208570">
    <property type="component" value="Unassembled WGS sequence"/>
</dbReference>
<dbReference type="GO" id="GO:0048066">
    <property type="term" value="P:developmental pigmentation"/>
    <property type="evidence" value="ECO:0007669"/>
    <property type="project" value="TreeGrafter"/>
</dbReference>